<keyword evidence="1" id="KW-0812">Transmembrane</keyword>
<dbReference type="RefSeq" id="WP_191760987.1">
    <property type="nucleotide sequence ID" value="NZ_VJXY01000047.1"/>
</dbReference>
<dbReference type="Proteomes" id="UP001165986">
    <property type="component" value="Unassembled WGS sequence"/>
</dbReference>
<evidence type="ECO:0000313" key="2">
    <source>
        <dbReference type="EMBL" id="MBD6619801.1"/>
    </source>
</evidence>
<gene>
    <name evidence="2" type="ORF">FNW02_29335</name>
</gene>
<comment type="caution">
    <text evidence="2">The sequence shown here is derived from an EMBL/GenBank/DDBJ whole genome shotgun (WGS) entry which is preliminary data.</text>
</comment>
<keyword evidence="1" id="KW-0472">Membrane</keyword>
<evidence type="ECO:0000256" key="1">
    <source>
        <dbReference type="SAM" id="Phobius"/>
    </source>
</evidence>
<reference evidence="2" key="1">
    <citation type="submission" date="2019-07" db="EMBL/GenBank/DDBJ databases">
        <title>Toxilogical consequences of a new and cryptic species of cyanobacteria (Komarekiella delphini-convector) recovered from the epidermis of a bottlenose dolphin and 1500 ft. in the air.</title>
        <authorList>
            <person name="Brown A.O."/>
            <person name="Dvorak P."/>
            <person name="Villanueva C.D."/>
            <person name="Foss A.J."/>
            <person name="Garvey A.D."/>
            <person name="Gibson Q.A."/>
            <person name="Johansen J.R."/>
            <person name="Casamatta D.A."/>
        </authorList>
    </citation>
    <scope>NUCLEOTIDE SEQUENCE</scope>
    <source>
        <strain evidence="2">SJRDD-AB1</strain>
    </source>
</reference>
<dbReference type="EMBL" id="VJXY01000047">
    <property type="protein sequence ID" value="MBD6619801.1"/>
    <property type="molecule type" value="Genomic_DNA"/>
</dbReference>
<accession>A0AA40VUK6</accession>
<name>A0AA40VUK6_9NOST</name>
<keyword evidence="1" id="KW-1133">Transmembrane helix</keyword>
<feature type="transmembrane region" description="Helical" evidence="1">
    <location>
        <begin position="13"/>
        <end position="46"/>
    </location>
</feature>
<evidence type="ECO:0000313" key="3">
    <source>
        <dbReference type="Proteomes" id="UP001165986"/>
    </source>
</evidence>
<keyword evidence="3" id="KW-1185">Reference proteome</keyword>
<sequence>MNKHRLLEISENISIFTVLAGSTIVIASGQIIYATVPMALAILLNLIRRSQFEKQLYQRVQKNNNETYQQILNDIQFLTTLAISSLEARGFRLNFSTNASLTRLS</sequence>
<organism evidence="2 3">
    <name type="scientific">Komarekiella delphini-convector SJRDD-AB1</name>
    <dbReference type="NCBI Taxonomy" id="2593771"/>
    <lineage>
        <taxon>Bacteria</taxon>
        <taxon>Bacillati</taxon>
        <taxon>Cyanobacteriota</taxon>
        <taxon>Cyanophyceae</taxon>
        <taxon>Nostocales</taxon>
        <taxon>Nostocaceae</taxon>
        <taxon>Komarekiella</taxon>
        <taxon>Komarekiella delphini-convector</taxon>
    </lineage>
</organism>
<proteinExistence type="predicted"/>
<protein>
    <submittedName>
        <fullName evidence="2">Uncharacterized protein</fullName>
    </submittedName>
</protein>
<dbReference type="AlphaFoldDB" id="A0AA40VUK6"/>